<dbReference type="AlphaFoldDB" id="A0A5B6VCV5"/>
<dbReference type="OrthoDB" id="996762at2759"/>
<evidence type="ECO:0000313" key="2">
    <source>
        <dbReference type="EMBL" id="KAA3466871.1"/>
    </source>
</evidence>
<reference evidence="2" key="1">
    <citation type="submission" date="2019-08" db="EMBL/GenBank/DDBJ databases">
        <authorList>
            <person name="Liu F."/>
        </authorList>
    </citation>
    <scope>NUCLEOTIDE SEQUENCE [LARGE SCALE GENOMIC DNA]</scope>
    <source>
        <strain evidence="2">PA1801</strain>
        <tissue evidence="2">Leaf</tissue>
    </source>
</reference>
<dbReference type="Gene3D" id="3.30.420.10">
    <property type="entry name" value="Ribonuclease H-like superfamily/Ribonuclease H"/>
    <property type="match status" value="1"/>
</dbReference>
<comment type="caution">
    <text evidence="2">The sequence shown here is derived from an EMBL/GenBank/DDBJ whole genome shotgun (WGS) entry which is preliminary data.</text>
</comment>
<dbReference type="InterPro" id="IPR056924">
    <property type="entry name" value="SH3_Tf2-1"/>
</dbReference>
<accession>A0A5B6VCV5</accession>
<feature type="domain" description="Tf2-1-like SH3-like" evidence="1">
    <location>
        <begin position="107"/>
        <end position="138"/>
    </location>
</feature>
<dbReference type="PANTHER" id="PTHR46148:SF44">
    <property type="entry name" value="GAG-POL POLYPROTEIN"/>
    <property type="match status" value="1"/>
</dbReference>
<sequence>MLRCCVIEFEGNWEKFLPLVEFAYNNSYNSSIKMAPYKDLYVLGTDLTRETEEKVKVIRNCLRAASDRQKSYVNLKRNDINISEHVTLEKGFLYWQKKDTYSAIHWSRIGSIAYRLAFSLELKNIHNVFRVSMLRKYKFDPSYVISLIEVKLGPNMSCSEESIKILAREVKELRNKRIALVKVLWQ</sequence>
<gene>
    <name evidence="2" type="ORF">EPI10_001932</name>
</gene>
<name>A0A5B6VCV5_9ROSI</name>
<dbReference type="Pfam" id="PF24626">
    <property type="entry name" value="SH3_Tf2-1"/>
    <property type="match status" value="1"/>
</dbReference>
<dbReference type="InterPro" id="IPR036397">
    <property type="entry name" value="RNaseH_sf"/>
</dbReference>
<dbReference type="Proteomes" id="UP000325315">
    <property type="component" value="Unassembled WGS sequence"/>
</dbReference>
<evidence type="ECO:0000259" key="1">
    <source>
        <dbReference type="Pfam" id="PF24626"/>
    </source>
</evidence>
<proteinExistence type="predicted"/>
<keyword evidence="3" id="KW-1185">Reference proteome</keyword>
<protein>
    <submittedName>
        <fullName evidence="2">DNA/RNA polymerases superfamily protein</fullName>
    </submittedName>
</protein>
<dbReference type="PANTHER" id="PTHR46148">
    <property type="entry name" value="CHROMO DOMAIN-CONTAINING PROTEIN"/>
    <property type="match status" value="1"/>
</dbReference>
<dbReference type="GO" id="GO:0003676">
    <property type="term" value="F:nucleic acid binding"/>
    <property type="evidence" value="ECO:0007669"/>
    <property type="project" value="InterPro"/>
</dbReference>
<dbReference type="EMBL" id="SMMG02000007">
    <property type="protein sequence ID" value="KAA3466871.1"/>
    <property type="molecule type" value="Genomic_DNA"/>
</dbReference>
<evidence type="ECO:0000313" key="3">
    <source>
        <dbReference type="Proteomes" id="UP000325315"/>
    </source>
</evidence>
<organism evidence="2 3">
    <name type="scientific">Gossypium australe</name>
    <dbReference type="NCBI Taxonomy" id="47621"/>
    <lineage>
        <taxon>Eukaryota</taxon>
        <taxon>Viridiplantae</taxon>
        <taxon>Streptophyta</taxon>
        <taxon>Embryophyta</taxon>
        <taxon>Tracheophyta</taxon>
        <taxon>Spermatophyta</taxon>
        <taxon>Magnoliopsida</taxon>
        <taxon>eudicotyledons</taxon>
        <taxon>Gunneridae</taxon>
        <taxon>Pentapetalae</taxon>
        <taxon>rosids</taxon>
        <taxon>malvids</taxon>
        <taxon>Malvales</taxon>
        <taxon>Malvaceae</taxon>
        <taxon>Malvoideae</taxon>
        <taxon>Gossypium</taxon>
    </lineage>
</organism>